<organism evidence="2 3">
    <name type="scientific">Paecilomyces lecythidis</name>
    <dbReference type="NCBI Taxonomy" id="3004212"/>
    <lineage>
        <taxon>Eukaryota</taxon>
        <taxon>Fungi</taxon>
        <taxon>Dikarya</taxon>
        <taxon>Ascomycota</taxon>
        <taxon>Pezizomycotina</taxon>
        <taxon>Eurotiomycetes</taxon>
        <taxon>Eurotiomycetidae</taxon>
        <taxon>Eurotiales</taxon>
        <taxon>Thermoascaceae</taxon>
        <taxon>Paecilomyces</taxon>
    </lineage>
</organism>
<gene>
    <name evidence="2" type="ORF">Plec18167_009243</name>
</gene>
<keyword evidence="3" id="KW-1185">Reference proteome</keyword>
<feature type="region of interest" description="Disordered" evidence="1">
    <location>
        <begin position="47"/>
        <end position="97"/>
    </location>
</feature>
<accession>A0ABR3WQF3</accession>
<evidence type="ECO:0000313" key="3">
    <source>
        <dbReference type="Proteomes" id="UP001583193"/>
    </source>
</evidence>
<name>A0ABR3WQF3_9EURO</name>
<protein>
    <submittedName>
        <fullName evidence="2">Uncharacterized protein</fullName>
    </submittedName>
</protein>
<feature type="compositionally biased region" description="Low complexity" evidence="1">
    <location>
        <begin position="55"/>
        <end position="71"/>
    </location>
</feature>
<proteinExistence type="predicted"/>
<comment type="caution">
    <text evidence="2">The sequence shown here is derived from an EMBL/GenBank/DDBJ whole genome shotgun (WGS) entry which is preliminary data.</text>
</comment>
<evidence type="ECO:0000313" key="2">
    <source>
        <dbReference type="EMBL" id="KAL1865805.1"/>
    </source>
</evidence>
<sequence>PWFDVWHATCDALLSSTTTATSSGGHVETFLSAYPPLPGETTSGIAHGTEPIAKTNSPVTTPIPTTSTNLPIPTPPTTPTTPVTPTGNRTSRASPTISGSAVITTGAVAGAAAGAAIEYVAGVGAAALALAAIAV</sequence>
<feature type="non-terminal residue" evidence="2">
    <location>
        <position position="1"/>
    </location>
</feature>
<dbReference type="Proteomes" id="UP001583193">
    <property type="component" value="Unassembled WGS sequence"/>
</dbReference>
<dbReference type="EMBL" id="JAVDPF010000056">
    <property type="protein sequence ID" value="KAL1865805.1"/>
    <property type="molecule type" value="Genomic_DNA"/>
</dbReference>
<feature type="compositionally biased region" description="Polar residues" evidence="1">
    <location>
        <begin position="87"/>
        <end position="97"/>
    </location>
</feature>
<reference evidence="2 3" key="1">
    <citation type="journal article" date="2024" name="IMA Fungus">
        <title>IMA Genome - F19 : A genome assembly and annotation guide to empower mycologists, including annotated draft genome sequences of Ceratocystis pirilliformis, Diaporthe australafricana, Fusarium ophioides, Paecilomyces lecythidis, and Sporothrix stenoceras.</title>
        <authorList>
            <person name="Aylward J."/>
            <person name="Wilson A.M."/>
            <person name="Visagie C.M."/>
            <person name="Spraker J."/>
            <person name="Barnes I."/>
            <person name="Buitendag C."/>
            <person name="Ceriani C."/>
            <person name="Del Mar Angel L."/>
            <person name="du Plessis D."/>
            <person name="Fuchs T."/>
            <person name="Gasser K."/>
            <person name="Kramer D."/>
            <person name="Li W."/>
            <person name="Munsamy K."/>
            <person name="Piso A."/>
            <person name="Price J.L."/>
            <person name="Sonnekus B."/>
            <person name="Thomas C."/>
            <person name="van der Nest A."/>
            <person name="van Dijk A."/>
            <person name="van Heerden A."/>
            <person name="van Vuuren N."/>
            <person name="Yilmaz N."/>
            <person name="Duong T.A."/>
            <person name="van der Merwe N.A."/>
            <person name="Wingfield M.J."/>
            <person name="Wingfield B.D."/>
        </authorList>
    </citation>
    <scope>NUCLEOTIDE SEQUENCE [LARGE SCALE GENOMIC DNA]</scope>
    <source>
        <strain evidence="2 3">CMW 18167</strain>
    </source>
</reference>
<evidence type="ECO:0000256" key="1">
    <source>
        <dbReference type="SAM" id="MobiDB-lite"/>
    </source>
</evidence>